<evidence type="ECO:0000256" key="6">
    <source>
        <dbReference type="ARBA" id="ARBA00022840"/>
    </source>
</evidence>
<evidence type="ECO:0000256" key="2">
    <source>
        <dbReference type="ARBA" id="ARBA00008959"/>
    </source>
</evidence>
<dbReference type="EMBL" id="FOSF01000001">
    <property type="protein sequence ID" value="SFJ72814.1"/>
    <property type="molecule type" value="Genomic_DNA"/>
</dbReference>
<evidence type="ECO:0000259" key="7">
    <source>
        <dbReference type="SMART" id="SM00382"/>
    </source>
</evidence>
<dbReference type="CDD" id="cd18139">
    <property type="entry name" value="HLD_clamp_RarA"/>
    <property type="match status" value="1"/>
</dbReference>
<dbReference type="GO" id="GO:0003677">
    <property type="term" value="F:DNA binding"/>
    <property type="evidence" value="ECO:0007669"/>
    <property type="project" value="InterPro"/>
</dbReference>
<dbReference type="AlphaFoldDB" id="A0A662Z7U1"/>
<proteinExistence type="inferred from homology"/>
<dbReference type="GO" id="GO:0017116">
    <property type="term" value="F:single-stranded DNA helicase activity"/>
    <property type="evidence" value="ECO:0007669"/>
    <property type="project" value="TreeGrafter"/>
</dbReference>
<dbReference type="SUPFAM" id="SSF48019">
    <property type="entry name" value="post-AAA+ oligomerization domain-like"/>
    <property type="match status" value="1"/>
</dbReference>
<dbReference type="InterPro" id="IPR051314">
    <property type="entry name" value="AAA_ATPase_RarA/MGS1/WRNIP1"/>
</dbReference>
<dbReference type="Pfam" id="PF16193">
    <property type="entry name" value="AAA_assoc_2"/>
    <property type="match status" value="1"/>
</dbReference>
<dbReference type="Gene3D" id="3.40.50.300">
    <property type="entry name" value="P-loop containing nucleotide triphosphate hydrolases"/>
    <property type="match status" value="1"/>
</dbReference>
<dbReference type="CDD" id="cd00009">
    <property type="entry name" value="AAA"/>
    <property type="match status" value="1"/>
</dbReference>
<dbReference type="InterPro" id="IPR021886">
    <property type="entry name" value="MgsA_C"/>
</dbReference>
<feature type="domain" description="AAA+ ATPase" evidence="7">
    <location>
        <begin position="67"/>
        <end position="183"/>
    </location>
</feature>
<evidence type="ECO:0000256" key="1">
    <source>
        <dbReference type="ARBA" id="ARBA00002393"/>
    </source>
</evidence>
<dbReference type="GO" id="GO:0005524">
    <property type="term" value="F:ATP binding"/>
    <property type="evidence" value="ECO:0007669"/>
    <property type="project" value="UniProtKB-KW"/>
</dbReference>
<keyword evidence="9" id="KW-1185">Reference proteome</keyword>
<evidence type="ECO:0000256" key="3">
    <source>
        <dbReference type="ARBA" id="ARBA00020776"/>
    </source>
</evidence>
<comment type="function">
    <text evidence="1">DNA-dependent ATPase that plays important roles in cellular responses to stalled DNA replication processes.</text>
</comment>
<dbReference type="FunFam" id="3.40.50.300:FF:000137">
    <property type="entry name" value="Replication-associated recombination protein A"/>
    <property type="match status" value="1"/>
</dbReference>
<dbReference type="InterPro" id="IPR003593">
    <property type="entry name" value="AAA+_ATPase"/>
</dbReference>
<keyword evidence="6" id="KW-0067">ATP-binding</keyword>
<dbReference type="GO" id="GO:0008047">
    <property type="term" value="F:enzyme activator activity"/>
    <property type="evidence" value="ECO:0007669"/>
    <property type="project" value="TreeGrafter"/>
</dbReference>
<evidence type="ECO:0000313" key="8">
    <source>
        <dbReference type="EMBL" id="SFJ72814.1"/>
    </source>
</evidence>
<accession>A0A662Z7U1</accession>
<evidence type="ECO:0000313" key="9">
    <source>
        <dbReference type="Proteomes" id="UP000243374"/>
    </source>
</evidence>
<dbReference type="Gene3D" id="1.20.272.10">
    <property type="match status" value="1"/>
</dbReference>
<keyword evidence="5" id="KW-0547">Nucleotide-binding</keyword>
<dbReference type="SUPFAM" id="SSF52540">
    <property type="entry name" value="P-loop containing nucleoside triphosphate hydrolases"/>
    <property type="match status" value="1"/>
</dbReference>
<dbReference type="InterPro" id="IPR032423">
    <property type="entry name" value="AAA_assoc_2"/>
</dbReference>
<sequence length="475" mass="52713">MSANQTDLFAAIEQEQKDKDSLASSEQLDAFAPLASRLRPQSVDEYIGQSHLIAKGRPLRALLDKGQCYSMVLWGPPGVGKTTLALLFAKSCNAYFEQIPAVTSGIKDIRDAVDRALLRKQRGVKTLLFVDEVHRFNKTQQDAFLPHIENGTITFIGATTENPSFSLNSALLSRARVYVLQKLNEDESKALIQYALNSERGLKKEEIHLADGVEKAIVDLAAGDARYLLNILEMASDLAAPYKEGGKILTLAMVGAVAGRKLINYDKNGDAYYELISAFHKSVRGSAADAALYWYSRILEAGGDPLYVARRLLAIATEDIGLADPRAMTVCLNAWDIFERVGPAEGERAIAEATVYCALAPKSNHLYEAFGKAREDARTHGDLEVPIYLRNAPTKLMEDMGYKKGYRYAHDYEGAYAAGESFFPEELTGTVYYHPSDRGAEVTYTKKIEYLRQRDAVEQDKRYPDGFVGKKVTHR</sequence>
<dbReference type="Pfam" id="PF12002">
    <property type="entry name" value="MgsA_C"/>
    <property type="match status" value="1"/>
</dbReference>
<dbReference type="Pfam" id="PF00004">
    <property type="entry name" value="AAA"/>
    <property type="match status" value="1"/>
</dbReference>
<dbReference type="SMART" id="SM00382">
    <property type="entry name" value="AAA"/>
    <property type="match status" value="1"/>
</dbReference>
<gene>
    <name evidence="8" type="ORF">SAMN04487865_100153</name>
</gene>
<name>A0A662Z7U1_9GAMM</name>
<dbReference type="GO" id="GO:0006261">
    <property type="term" value="P:DNA-templated DNA replication"/>
    <property type="evidence" value="ECO:0007669"/>
    <property type="project" value="TreeGrafter"/>
</dbReference>
<protein>
    <recommendedName>
        <fullName evidence="3">Replication-associated recombination protein A</fullName>
    </recommendedName>
</protein>
<dbReference type="Gene3D" id="1.10.3710.10">
    <property type="entry name" value="DNA polymerase III clamp loader subunits, C-terminal domain"/>
    <property type="match status" value="1"/>
</dbReference>
<organism evidence="8 9">
    <name type="scientific">Succinivibrio dextrinosolvens</name>
    <dbReference type="NCBI Taxonomy" id="83771"/>
    <lineage>
        <taxon>Bacteria</taxon>
        <taxon>Pseudomonadati</taxon>
        <taxon>Pseudomonadota</taxon>
        <taxon>Gammaproteobacteria</taxon>
        <taxon>Aeromonadales</taxon>
        <taxon>Succinivibrionaceae</taxon>
        <taxon>Succinivibrio</taxon>
    </lineage>
</organism>
<evidence type="ECO:0000256" key="5">
    <source>
        <dbReference type="ARBA" id="ARBA00022741"/>
    </source>
</evidence>
<dbReference type="GO" id="GO:0000731">
    <property type="term" value="P:DNA synthesis involved in DNA repair"/>
    <property type="evidence" value="ECO:0007669"/>
    <property type="project" value="TreeGrafter"/>
</dbReference>
<reference evidence="8 9" key="1">
    <citation type="submission" date="2016-10" db="EMBL/GenBank/DDBJ databases">
        <authorList>
            <person name="Varghese N."/>
            <person name="Submissions S."/>
        </authorList>
    </citation>
    <scope>NUCLEOTIDE SEQUENCE [LARGE SCALE GENOMIC DNA]</scope>
    <source>
        <strain evidence="8 9">22B</strain>
    </source>
</reference>
<dbReference type="Gene3D" id="1.10.8.60">
    <property type="match status" value="1"/>
</dbReference>
<dbReference type="FunFam" id="1.20.272.10:FF:000001">
    <property type="entry name" value="Putative AAA family ATPase"/>
    <property type="match status" value="1"/>
</dbReference>
<dbReference type="PANTHER" id="PTHR13779:SF7">
    <property type="entry name" value="ATPASE WRNIP1"/>
    <property type="match status" value="1"/>
</dbReference>
<dbReference type="InterPro" id="IPR027417">
    <property type="entry name" value="P-loop_NTPase"/>
</dbReference>
<evidence type="ECO:0000256" key="4">
    <source>
        <dbReference type="ARBA" id="ARBA00022705"/>
    </source>
</evidence>
<keyword evidence="4" id="KW-0235">DNA replication</keyword>
<dbReference type="PANTHER" id="PTHR13779">
    <property type="entry name" value="WERNER HELICASE-INTERACTING PROTEIN 1 FAMILY MEMBER"/>
    <property type="match status" value="1"/>
</dbReference>
<dbReference type="InterPro" id="IPR008921">
    <property type="entry name" value="DNA_pol3_clamp-load_cplx_C"/>
</dbReference>
<dbReference type="Proteomes" id="UP000243374">
    <property type="component" value="Unassembled WGS sequence"/>
</dbReference>
<dbReference type="InterPro" id="IPR003959">
    <property type="entry name" value="ATPase_AAA_core"/>
</dbReference>
<dbReference type="RefSeq" id="WP_083396821.1">
    <property type="nucleotide sequence ID" value="NZ_CP047056.1"/>
</dbReference>
<comment type="similarity">
    <text evidence="2">Belongs to the AAA ATPase family. RarA/MGS1/WRNIP1 subfamily.</text>
</comment>
<dbReference type="GO" id="GO:0016887">
    <property type="term" value="F:ATP hydrolysis activity"/>
    <property type="evidence" value="ECO:0007669"/>
    <property type="project" value="InterPro"/>
</dbReference>
<dbReference type="OrthoDB" id="9778364at2"/>